<evidence type="ECO:0000256" key="1">
    <source>
        <dbReference type="ARBA" id="ARBA00004196"/>
    </source>
</evidence>
<dbReference type="InterPro" id="IPR036909">
    <property type="entry name" value="Cyt_c-like_dom_sf"/>
</dbReference>
<keyword evidence="2 7" id="KW-0349">Heme</keyword>
<accession>A0A973W618</accession>
<dbReference type="PROSITE" id="PS51007">
    <property type="entry name" value="CYTC"/>
    <property type="match status" value="2"/>
</dbReference>
<keyword evidence="4 9" id="KW-0732">Signal</keyword>
<organism evidence="11">
    <name type="scientific">Bradyrhizobium septentrionale</name>
    <dbReference type="NCBI Taxonomy" id="1404411"/>
    <lineage>
        <taxon>Bacteria</taxon>
        <taxon>Pseudomonadati</taxon>
        <taxon>Pseudomonadota</taxon>
        <taxon>Alphaproteobacteria</taxon>
        <taxon>Hyphomicrobiales</taxon>
        <taxon>Nitrobacteraceae</taxon>
        <taxon>Bradyrhizobium</taxon>
    </lineage>
</organism>
<dbReference type="EMBL" id="JAAOLE020000001">
    <property type="protein sequence ID" value="NVI47870.1"/>
    <property type="molecule type" value="Genomic_DNA"/>
</dbReference>
<dbReference type="InterPro" id="IPR051395">
    <property type="entry name" value="Cytochrome_c_Peroxidase/MauG"/>
</dbReference>
<evidence type="ECO:0000256" key="7">
    <source>
        <dbReference type="PROSITE-ProRule" id="PRU00433"/>
    </source>
</evidence>
<evidence type="ECO:0000313" key="11">
    <source>
        <dbReference type="EMBL" id="NVI47870.1"/>
    </source>
</evidence>
<gene>
    <name evidence="11" type="ORF">HAP48_033950</name>
</gene>
<dbReference type="SUPFAM" id="SSF46626">
    <property type="entry name" value="Cytochrome c"/>
    <property type="match status" value="2"/>
</dbReference>
<comment type="caution">
    <text evidence="11">The sequence shown here is derived from an EMBL/GenBank/DDBJ whole genome shotgun (WGS) entry which is preliminary data.</text>
</comment>
<sequence length="408" mass="44543">MRIKYRAFASAMVLLALTIGPGQARQEMSRAEARRLAERLSALGQALFFDPSLSPSGKLACSSCHDPAHGFGPANAMPVQLGGGDLRQPGVRAVPSLKYLQVVPSFTEHFHDSEDEADESVDNGPTGGLTWDGRVDRGADQARIPLLSDFEMGNRDEADVARRVLAAGHGKAIAAIVGPRKAANPATAYKTALKALEVYQQDYPTFYPYSSKYDAVLAGKAELTPAEARGLDLFNAANKGNCASCHISRRGNDGTPPQFTDYGLIALGVPRNPDIPANKDPAYFDLGLCGPLRTDFLKREDYCGLFRTPTLRNVALRQTFFHNGAVHSLRDVVRFYVERETRPERWYPRKVDGSIDKYDDLPDRPKANVCLDPPFDRKAGDEPALTSAEIDDVVAFLGTLTDGYQPAK</sequence>
<evidence type="ECO:0000256" key="8">
    <source>
        <dbReference type="SAM" id="MobiDB-lite"/>
    </source>
</evidence>
<name>A0A973W618_9BRAD</name>
<dbReference type="GO" id="GO:0004130">
    <property type="term" value="F:cytochrome-c peroxidase activity"/>
    <property type="evidence" value="ECO:0007669"/>
    <property type="project" value="TreeGrafter"/>
</dbReference>
<keyword evidence="3 7" id="KW-0479">Metal-binding</keyword>
<reference evidence="11" key="1">
    <citation type="submission" date="2020-06" db="EMBL/GenBank/DDBJ databases">
        <title>Whole Genome Sequence of Bradyrhizobium sp. Strain 1S1.</title>
        <authorList>
            <person name="Bromfield E.S.P."/>
            <person name="Cloutier S."/>
        </authorList>
    </citation>
    <scope>NUCLEOTIDE SEQUENCE [LARGE SCALE GENOMIC DNA]</scope>
    <source>
        <strain evidence="11">1S1</strain>
    </source>
</reference>
<keyword evidence="6 7" id="KW-0408">Iron</keyword>
<dbReference type="PANTHER" id="PTHR30600">
    <property type="entry name" value="CYTOCHROME C PEROXIDASE-RELATED"/>
    <property type="match status" value="1"/>
</dbReference>
<dbReference type="GO" id="GO:0009055">
    <property type="term" value="F:electron transfer activity"/>
    <property type="evidence" value="ECO:0007669"/>
    <property type="project" value="InterPro"/>
</dbReference>
<feature type="signal peptide" evidence="9">
    <location>
        <begin position="1"/>
        <end position="24"/>
    </location>
</feature>
<feature type="region of interest" description="Disordered" evidence="8">
    <location>
        <begin position="111"/>
        <end position="135"/>
    </location>
</feature>
<dbReference type="Pfam" id="PF03150">
    <property type="entry name" value="CCP_MauG"/>
    <property type="match status" value="1"/>
</dbReference>
<dbReference type="GO" id="GO:0046872">
    <property type="term" value="F:metal ion binding"/>
    <property type="evidence" value="ECO:0007669"/>
    <property type="project" value="UniProtKB-KW"/>
</dbReference>
<dbReference type="PANTHER" id="PTHR30600:SF10">
    <property type="entry name" value="BLL6722 PROTEIN"/>
    <property type="match status" value="1"/>
</dbReference>
<dbReference type="Gene3D" id="1.10.760.10">
    <property type="entry name" value="Cytochrome c-like domain"/>
    <property type="match status" value="2"/>
</dbReference>
<evidence type="ECO:0000259" key="10">
    <source>
        <dbReference type="PROSITE" id="PS51007"/>
    </source>
</evidence>
<evidence type="ECO:0000256" key="4">
    <source>
        <dbReference type="ARBA" id="ARBA00022729"/>
    </source>
</evidence>
<evidence type="ECO:0000256" key="5">
    <source>
        <dbReference type="ARBA" id="ARBA00023002"/>
    </source>
</evidence>
<dbReference type="GO" id="GO:0020037">
    <property type="term" value="F:heme binding"/>
    <property type="evidence" value="ECO:0007669"/>
    <property type="project" value="InterPro"/>
</dbReference>
<keyword evidence="5" id="KW-0560">Oxidoreductase</keyword>
<proteinExistence type="predicted"/>
<dbReference type="GO" id="GO:0030313">
    <property type="term" value="C:cell envelope"/>
    <property type="evidence" value="ECO:0007669"/>
    <property type="project" value="UniProtKB-SubCell"/>
</dbReference>
<feature type="domain" description="Cytochrome c" evidence="10">
    <location>
        <begin position="39"/>
        <end position="168"/>
    </location>
</feature>
<feature type="domain" description="Cytochrome c" evidence="10">
    <location>
        <begin position="225"/>
        <end position="401"/>
    </location>
</feature>
<evidence type="ECO:0000256" key="9">
    <source>
        <dbReference type="SAM" id="SignalP"/>
    </source>
</evidence>
<dbReference type="InterPro" id="IPR004852">
    <property type="entry name" value="Di-haem_cyt_c_peroxidsae"/>
</dbReference>
<dbReference type="AlphaFoldDB" id="A0A973W618"/>
<evidence type="ECO:0000256" key="3">
    <source>
        <dbReference type="ARBA" id="ARBA00022723"/>
    </source>
</evidence>
<evidence type="ECO:0000256" key="2">
    <source>
        <dbReference type="ARBA" id="ARBA00022617"/>
    </source>
</evidence>
<protein>
    <submittedName>
        <fullName evidence="11">C-type cytochrome</fullName>
    </submittedName>
</protein>
<feature type="chain" id="PRO_5037547477" evidence="9">
    <location>
        <begin position="25"/>
        <end position="408"/>
    </location>
</feature>
<dbReference type="InterPro" id="IPR009056">
    <property type="entry name" value="Cyt_c-like_dom"/>
</dbReference>
<comment type="subcellular location">
    <subcellularLocation>
        <location evidence="1">Cell envelope</location>
    </subcellularLocation>
</comment>
<evidence type="ECO:0000256" key="6">
    <source>
        <dbReference type="ARBA" id="ARBA00023004"/>
    </source>
</evidence>